<evidence type="ECO:0000259" key="3">
    <source>
        <dbReference type="Pfam" id="PF05532"/>
    </source>
</evidence>
<dbReference type="EMBL" id="CP009111">
    <property type="protein sequence ID" value="ANS28452.1"/>
    <property type="molecule type" value="Genomic_DNA"/>
</dbReference>
<dbReference type="EMBL" id="JAPWIS010000014">
    <property type="protein sequence ID" value="MCZ4587079.1"/>
    <property type="molecule type" value="Genomic_DNA"/>
</dbReference>
<gene>
    <name evidence="5" type="ORF">O4328_25930</name>
    <name evidence="6" type="ORF">Q5707_19200</name>
    <name evidence="4" type="ORF">R1CP_18840</name>
</gene>
<dbReference type="Pfam" id="PF05532">
    <property type="entry name" value="CsbD"/>
    <property type="match status" value="1"/>
</dbReference>
<sequence length="64" mass="6938">MNMGKKIRHKVETAEGATKKAVGRATGNAHLEAEGSKEQAKGNTKQMGDKFKDAGKKIKNAFKH</sequence>
<dbReference type="InterPro" id="IPR008462">
    <property type="entry name" value="CsbD"/>
</dbReference>
<name>A0A1B1K739_RHOOP</name>
<dbReference type="Proteomes" id="UP001066327">
    <property type="component" value="Unassembled WGS sequence"/>
</dbReference>
<dbReference type="Proteomes" id="UP001231166">
    <property type="component" value="Chromosome"/>
</dbReference>
<dbReference type="Proteomes" id="UP000186108">
    <property type="component" value="Chromosome"/>
</dbReference>
<evidence type="ECO:0000256" key="1">
    <source>
        <dbReference type="ARBA" id="ARBA00009129"/>
    </source>
</evidence>
<dbReference type="SUPFAM" id="SSF69047">
    <property type="entry name" value="Hypothetical protein YjbJ"/>
    <property type="match status" value="1"/>
</dbReference>
<reference evidence="6" key="3">
    <citation type="submission" date="2023-07" db="EMBL/GenBank/DDBJ databases">
        <title>Genomic analysis of Rhodococcus opacus VOC-14 with glycol ethers degradation activity.</title>
        <authorList>
            <person name="Narkevich D.A."/>
            <person name="Hlushen A.M."/>
            <person name="Akhremchuk A.E."/>
            <person name="Sikolenko M.A."/>
            <person name="Valentovich L.N."/>
        </authorList>
    </citation>
    <scope>NUCLEOTIDE SEQUENCE</scope>
    <source>
        <strain evidence="6">VOC-14</strain>
    </source>
</reference>
<evidence type="ECO:0000313" key="7">
    <source>
        <dbReference type="Proteomes" id="UP000186108"/>
    </source>
</evidence>
<feature type="compositionally biased region" description="Basic and acidic residues" evidence="2">
    <location>
        <begin position="31"/>
        <end position="40"/>
    </location>
</feature>
<feature type="domain" description="CsbD-like" evidence="3">
    <location>
        <begin position="6"/>
        <end position="57"/>
    </location>
</feature>
<feature type="region of interest" description="Disordered" evidence="2">
    <location>
        <begin position="1"/>
        <end position="64"/>
    </location>
</feature>
<evidence type="ECO:0000313" key="6">
    <source>
        <dbReference type="EMBL" id="WLF44128.1"/>
    </source>
</evidence>
<evidence type="ECO:0000313" key="5">
    <source>
        <dbReference type="EMBL" id="MCZ4587079.1"/>
    </source>
</evidence>
<dbReference type="InterPro" id="IPR036629">
    <property type="entry name" value="YjbJ_sf"/>
</dbReference>
<evidence type="ECO:0000256" key="2">
    <source>
        <dbReference type="SAM" id="MobiDB-lite"/>
    </source>
</evidence>
<dbReference type="PATRIC" id="fig|37919.13.peg.3918"/>
<reference evidence="5" key="2">
    <citation type="submission" date="2022-12" db="EMBL/GenBank/DDBJ databases">
        <authorList>
            <person name="Krivoruchko A.V."/>
            <person name="Elkin A."/>
        </authorList>
    </citation>
    <scope>NUCLEOTIDE SEQUENCE</scope>
    <source>
        <strain evidence="5">IEGM 249</strain>
    </source>
</reference>
<dbReference type="RefSeq" id="WP_005262636.1">
    <property type="nucleotide sequence ID" value="NZ_CAJUXZ010000012.1"/>
</dbReference>
<evidence type="ECO:0000313" key="8">
    <source>
        <dbReference type="Proteomes" id="UP001066327"/>
    </source>
</evidence>
<protein>
    <submittedName>
        <fullName evidence="5">CsbD family protein</fullName>
    </submittedName>
</protein>
<proteinExistence type="inferred from homology"/>
<dbReference type="AlphaFoldDB" id="A0A1B1K739"/>
<comment type="similarity">
    <text evidence="1">Belongs to the UPF0337 (CsbD) family.</text>
</comment>
<reference evidence="4 7" key="1">
    <citation type="submission" date="2014-07" db="EMBL/GenBank/DDBJ databases">
        <authorList>
            <person name="Zhang J.E."/>
            <person name="Yang H."/>
            <person name="Guo J."/>
            <person name="Deng Z."/>
            <person name="Luo H."/>
            <person name="Luo M."/>
            <person name="Zhao B."/>
        </authorList>
    </citation>
    <scope>NUCLEOTIDE SEQUENCE [LARGE SCALE GENOMIC DNA]</scope>
    <source>
        <strain evidence="4 7">1CP</strain>
    </source>
</reference>
<dbReference type="EMBL" id="CP130953">
    <property type="protein sequence ID" value="WLF44128.1"/>
    <property type="molecule type" value="Genomic_DNA"/>
</dbReference>
<accession>A0A1B1K739</accession>
<evidence type="ECO:0000313" key="4">
    <source>
        <dbReference type="EMBL" id="ANS28452.1"/>
    </source>
</evidence>
<feature type="compositionally biased region" description="Basic and acidic residues" evidence="2">
    <location>
        <begin position="47"/>
        <end position="56"/>
    </location>
</feature>
<organism evidence="4 7">
    <name type="scientific">Rhodococcus opacus</name>
    <name type="common">Nocardia opaca</name>
    <dbReference type="NCBI Taxonomy" id="37919"/>
    <lineage>
        <taxon>Bacteria</taxon>
        <taxon>Bacillati</taxon>
        <taxon>Actinomycetota</taxon>
        <taxon>Actinomycetes</taxon>
        <taxon>Mycobacteriales</taxon>
        <taxon>Nocardiaceae</taxon>
        <taxon>Rhodococcus</taxon>
    </lineage>
</organism>
<keyword evidence="8" id="KW-1185">Reference proteome</keyword>